<dbReference type="Pfam" id="PF00395">
    <property type="entry name" value="SLH"/>
    <property type="match status" value="3"/>
</dbReference>
<dbReference type="InterPro" id="IPR011801">
    <property type="entry name" value="Swm_rep_I_cyn"/>
</dbReference>
<evidence type="ECO:0000313" key="4">
    <source>
        <dbReference type="Proteomes" id="UP000249204"/>
    </source>
</evidence>
<feature type="domain" description="SLH" evidence="2">
    <location>
        <begin position="1108"/>
        <end position="1171"/>
    </location>
</feature>
<evidence type="ECO:0000256" key="1">
    <source>
        <dbReference type="ARBA" id="ARBA00022729"/>
    </source>
</evidence>
<dbReference type="InterPro" id="IPR032812">
    <property type="entry name" value="SbsA_Ig"/>
</dbReference>
<dbReference type="Proteomes" id="UP000249204">
    <property type="component" value="Unassembled WGS sequence"/>
</dbReference>
<feature type="domain" description="SLH" evidence="2">
    <location>
        <begin position="1176"/>
        <end position="1235"/>
    </location>
</feature>
<gene>
    <name evidence="3" type="ORF">DN757_04660</name>
</gene>
<feature type="domain" description="SLH" evidence="2">
    <location>
        <begin position="1047"/>
        <end position="1107"/>
    </location>
</feature>
<evidence type="ECO:0000259" key="2">
    <source>
        <dbReference type="PROSITE" id="PS51272"/>
    </source>
</evidence>
<sequence length="1235" mass="131625">MFVNKWARKGWIALLVVILMTQGLLIGWNGGNTAYAADELLGKGINATSPAVNAQQADGTKPLTIDFNKPVRKISTSTESIIVYRVQDDSVVTQIRVTDPAVTVVPDNEITDAGLGKRVQIQLPVALPGGTFYVKVGGQSFVSEDGQPIEGLNKEWTFRTAGVGTAQVTAQTPANAATNVSASSNIQLTYDRAMKTGAGKLQIYRGSTLTEEIDASSSRISFNSSRTTVTIDPVNNWANNSTVYVAVPEGFLRDDLNNDTAAIQRGNWGFNVISDPTALTVSSVSPANGATGVSLSGEFVLTFNKDLDRNIAGAAVVKNANGSIVPSTTLISTSNARQLRIIPQASLTSNTVYTVDIPANVFRDQTGNPFMGLNGSSSWSFRTLTVDTTPPVLKTAKMYSNTIIRLTYDELLSSYDLFASSFTVTVNGENRNVSTAYISGDSVYVVIDTGVAVGQVVRVAYTAGTGTRKIQDLSLNAAASFGSRDVENSLDSIMSKPREGTAYYSTISLYYPETVYISSSDAVKQFSVTADGASVAINSMSTSNSSLVTLNLSRSIDNGQVVRVSYAPGAWPVKDSRGQTLAGFTDFYVRNSIDTKPPEFKNAEISGNKMWIRYNEPLSRTNKPLKSQYSVLVDGKAVFVNDFEIEDDLITLTLASSVASTQNVTFSYVPGTLRLTDLNGNPAGYVNLAPVTYTFGNGKILSATLQGDKVFINFRDVLQAQSAISPSQFNVQLGGTTINVLNVSIAGSIVTLNLSSAATSGQTGSVSYAPGAVPLRDGLNNTIEAFGPLALQQSSSSNTSNQNNSRPSWLTEQDSSRYGQALLVMSSDTASNALTMSRNNLSTRQFNVDSTKLLQAFEYAKAAGKTTQPVVFEVDGDESSAYVGFPLSALTQILSSNRTGSIGIKYGDRLWTVPMTNLDVSSMIQALGTATNLGSSYLYVQIETVPVSLSGTLDGMLIAAGAQKLGNNTNVYLSAFNANNNQRVEQDIKSQLSIQLSAKTEILTSGLTYIDPVTLLLANVPHTFVAAANGVVIKGYLNGNQTVVPVIHPVSYQDTTNHWAGAVIKELSSKWIIGTSNGSFYGPDQKITRAEFAELIAKGLGLKGDQNAARRFRDIRGGDLTSAYIGAAAEAGIVTGNTDGTFKPESAITREQMAIMMVRAMNYGGQTVSLQSSAATTLSKFKDNKKVQSKDSVAKAVQAGIIQGMTTNTFVPQGNATRAQAAVMLKRVLDKLGYL</sequence>
<dbReference type="PROSITE" id="PS51272">
    <property type="entry name" value="SLH"/>
    <property type="match status" value="3"/>
</dbReference>
<organism evidence="3 4">
    <name type="scientific">Paenibacillus silvae</name>
    <dbReference type="NCBI Taxonomy" id="1325358"/>
    <lineage>
        <taxon>Bacteria</taxon>
        <taxon>Bacillati</taxon>
        <taxon>Bacillota</taxon>
        <taxon>Bacilli</taxon>
        <taxon>Bacillales</taxon>
        <taxon>Paenibacillaceae</taxon>
        <taxon>Paenibacillus</taxon>
    </lineage>
</organism>
<dbReference type="Pfam" id="PF13205">
    <property type="entry name" value="Big_5"/>
    <property type="match status" value="2"/>
</dbReference>
<dbReference type="Pfam" id="PF13753">
    <property type="entry name" value="SWM_repeat"/>
    <property type="match status" value="4"/>
</dbReference>
<protein>
    <recommendedName>
        <fullName evidence="2">SLH domain-containing protein</fullName>
    </recommendedName>
</protein>
<dbReference type="InterPro" id="IPR028059">
    <property type="entry name" value="SWM_rpt"/>
</dbReference>
<dbReference type="InterPro" id="IPR051465">
    <property type="entry name" value="Cell_Envelope_Struct_Comp"/>
</dbReference>
<dbReference type="RefSeq" id="WP_111269095.1">
    <property type="nucleotide sequence ID" value="NZ_QKWW01000014.1"/>
</dbReference>
<proteinExistence type="predicted"/>
<keyword evidence="1" id="KW-0732">Signal</keyword>
<reference evidence="3 4" key="1">
    <citation type="submission" date="2018-06" db="EMBL/GenBank/DDBJ databases">
        <title>Isolation of heavy metals resistant Paenibacillus silvae NC2 from Gold-Copper mine in ZiJin, China.</title>
        <authorList>
            <person name="Xu J."/>
            <person name="Mazhar H.S."/>
            <person name="Rensing C."/>
        </authorList>
    </citation>
    <scope>NUCLEOTIDE SEQUENCE [LARGE SCALE GENOMIC DNA]</scope>
    <source>
        <strain evidence="3 4">NC2</strain>
    </source>
</reference>
<accession>A0A2W6QIA3</accession>
<dbReference type="PANTHER" id="PTHR43308">
    <property type="entry name" value="OUTER MEMBRANE PROTEIN ALPHA-RELATED"/>
    <property type="match status" value="1"/>
</dbReference>
<dbReference type="InterPro" id="IPR001119">
    <property type="entry name" value="SLH_dom"/>
</dbReference>
<dbReference type="PANTHER" id="PTHR43308:SF5">
    <property type="entry name" value="S-LAYER PROTEIN _ PEPTIDOGLYCAN ENDO-BETA-N-ACETYLGLUCOSAMINIDASE"/>
    <property type="match status" value="1"/>
</dbReference>
<dbReference type="AlphaFoldDB" id="A0A2W6QIA3"/>
<name>A0A2W6QIA3_9BACL</name>
<evidence type="ECO:0000313" key="3">
    <source>
        <dbReference type="EMBL" id="PZT56933.1"/>
    </source>
</evidence>
<dbReference type="NCBIfam" id="TIGR02059">
    <property type="entry name" value="swm_rep_I"/>
    <property type="match status" value="4"/>
</dbReference>
<dbReference type="EMBL" id="QKWW01000014">
    <property type="protein sequence ID" value="PZT56933.1"/>
    <property type="molecule type" value="Genomic_DNA"/>
</dbReference>
<comment type="caution">
    <text evidence="3">The sequence shown here is derived from an EMBL/GenBank/DDBJ whole genome shotgun (WGS) entry which is preliminary data.</text>
</comment>